<dbReference type="PANTHER" id="PTHR37534:SF2">
    <property type="entry name" value="N-ACETYLTRANSFERASE DOMAIN-CONTAINING PROTEIN"/>
    <property type="match status" value="1"/>
</dbReference>
<dbReference type="GO" id="GO:0003700">
    <property type="term" value="F:DNA-binding transcription factor activity"/>
    <property type="evidence" value="ECO:0007669"/>
    <property type="project" value="TreeGrafter"/>
</dbReference>
<dbReference type="Proteomes" id="UP000298493">
    <property type="component" value="Unassembled WGS sequence"/>
</dbReference>
<reference evidence="4 5" key="1">
    <citation type="submission" date="2019-04" db="EMBL/GenBank/DDBJ databases">
        <title>High contiguity whole genome sequence and gene annotation resource for two Venturia nashicola isolates.</title>
        <authorList>
            <person name="Prokchorchik M."/>
            <person name="Won K."/>
            <person name="Lee Y."/>
            <person name="Choi E.D."/>
            <person name="Segonzac C."/>
            <person name="Sohn K.H."/>
        </authorList>
    </citation>
    <scope>NUCLEOTIDE SEQUENCE [LARGE SCALE GENOMIC DNA]</scope>
    <source>
        <strain evidence="4 5">PRI2</strain>
    </source>
</reference>
<comment type="subcellular location">
    <subcellularLocation>
        <location evidence="1">Nucleus</location>
    </subcellularLocation>
</comment>
<keyword evidence="5" id="KW-1185">Reference proteome</keyword>
<accession>A0A4Z1PBI6</accession>
<dbReference type="STRING" id="86259.A0A4Z1PBI6"/>
<organism evidence="4 5">
    <name type="scientific">Venturia nashicola</name>
    <dbReference type="NCBI Taxonomy" id="86259"/>
    <lineage>
        <taxon>Eukaryota</taxon>
        <taxon>Fungi</taxon>
        <taxon>Dikarya</taxon>
        <taxon>Ascomycota</taxon>
        <taxon>Pezizomycotina</taxon>
        <taxon>Dothideomycetes</taxon>
        <taxon>Pleosporomycetidae</taxon>
        <taxon>Venturiales</taxon>
        <taxon>Venturiaceae</taxon>
        <taxon>Venturia</taxon>
    </lineage>
</organism>
<evidence type="ECO:0000256" key="2">
    <source>
        <dbReference type="ARBA" id="ARBA00023242"/>
    </source>
</evidence>
<sequence>MKLVCWDHQKSSSGSAKAPAFHQQRDEHRPKCSRCEKGALECIRGVNIRFRHELNPSVRTVEGFGQPCEYVFAKDQPWPRTKRFSFIDETQEIVNIYDHDLQSTENSTTAERISIPSGSSKRHVSTPRVIEQRSGSGTPPTLYTPRDELLSPSKRRRLDSEPFSGAEFGIVDHTPAFVNVEGGITPSSRQSISKSPYIQRLDSIPPEIVSSSTNSPRRDLQAEIFDATTDVPPRISIDNPQWPLRDLEQAKLMRHYIDNIAPFLDLCDLKRHFALVVPHRAASCPPLLNAIFAASARHLSRVAGAEAWIADNYHSECLRSLIPLLNDSAALRDENLLAAMIILRQHEEFESPHSGTGAQSHLLGTHIFMGAQERSAVSGGLRRAAFWVGLRMELFFAFLNSRSIHPSLELCNIDRSLEPTDDCKWANRMVAHCAEALRYCFGDGEHSVGKYMDLVKYCSDWMAYKPPSFTPIYYKEPADNEIFPEIWMNGQVAGTGMLHYRLTKILLTAHSPKIPRLGPGQRAALHEADEEIKNDVRTICGIAQSNECPPYFVKACMAITLAGDKFSERREQEALLRVMQRGSELAWPTMTTIRDLKKAWGWQEETWLSMAQHGSAWPSMARPWSRRTSVGVEANIAQALGSSHRNLLVSKTELATLSAHLWGVLKRNVLGTKHRS</sequence>
<evidence type="ECO:0000313" key="4">
    <source>
        <dbReference type="EMBL" id="TID24459.1"/>
    </source>
</evidence>
<dbReference type="InterPro" id="IPR021858">
    <property type="entry name" value="Fun_TF"/>
</dbReference>
<proteinExistence type="predicted"/>
<keyword evidence="2" id="KW-0539">Nucleus</keyword>
<gene>
    <name evidence="4" type="ORF">E6O75_ATG02824</name>
</gene>
<evidence type="ECO:0000256" key="3">
    <source>
        <dbReference type="SAM" id="MobiDB-lite"/>
    </source>
</evidence>
<evidence type="ECO:0000256" key="1">
    <source>
        <dbReference type="ARBA" id="ARBA00004123"/>
    </source>
</evidence>
<name>A0A4Z1PBI6_9PEZI</name>
<feature type="compositionally biased region" description="Polar residues" evidence="3">
    <location>
        <begin position="103"/>
        <end position="119"/>
    </location>
</feature>
<dbReference type="EMBL" id="SNSC02000005">
    <property type="protein sequence ID" value="TID24459.1"/>
    <property type="molecule type" value="Genomic_DNA"/>
</dbReference>
<comment type="caution">
    <text evidence="4">The sequence shown here is derived from an EMBL/GenBank/DDBJ whole genome shotgun (WGS) entry which is preliminary data.</text>
</comment>
<evidence type="ECO:0000313" key="5">
    <source>
        <dbReference type="Proteomes" id="UP000298493"/>
    </source>
</evidence>
<dbReference type="GO" id="GO:0000976">
    <property type="term" value="F:transcription cis-regulatory region binding"/>
    <property type="evidence" value="ECO:0007669"/>
    <property type="project" value="TreeGrafter"/>
</dbReference>
<protein>
    <submittedName>
        <fullName evidence="4">Uncharacterized protein</fullName>
    </submittedName>
</protein>
<feature type="region of interest" description="Disordered" evidence="3">
    <location>
        <begin position="103"/>
        <end position="155"/>
    </location>
</feature>
<dbReference type="AlphaFoldDB" id="A0A4Z1PBI6"/>
<dbReference type="CDD" id="cd12148">
    <property type="entry name" value="fungal_TF_MHR"/>
    <property type="match status" value="1"/>
</dbReference>
<dbReference type="GO" id="GO:0005634">
    <property type="term" value="C:nucleus"/>
    <property type="evidence" value="ECO:0007669"/>
    <property type="project" value="UniProtKB-SubCell"/>
</dbReference>
<dbReference type="PANTHER" id="PTHR37534">
    <property type="entry name" value="TRANSCRIPTIONAL ACTIVATOR PROTEIN UGA3"/>
    <property type="match status" value="1"/>
</dbReference>
<dbReference type="Pfam" id="PF11951">
    <property type="entry name" value="Fungal_trans_2"/>
    <property type="match status" value="1"/>
</dbReference>
<dbReference type="GO" id="GO:0045944">
    <property type="term" value="P:positive regulation of transcription by RNA polymerase II"/>
    <property type="evidence" value="ECO:0007669"/>
    <property type="project" value="TreeGrafter"/>
</dbReference>